<sequence length="1123" mass="115946">MRPSSTPTGTRRSSLLGGLLLLGLASPFAASAQRVLWADAKAERLPAAARSTTQALDRYRVVSVQTANLRAALASAPAEKGAGARQSATVVSLPLPDGTAGRFRVVETQVMHPQLAAKFPQIKTYAGQGIDDPSAVAYFDVTPAGLHTMILSPGNTVYMDPTADGVNHLVFYKRDISQSALSRGVCGVDDAAGAAQRLAPTANPATSSSPAAIGAHGTQRRLYRLAMACTGEYAATKGGTVLGAMSGITTSVNRVSGVYTTELSVAFQLVPNTDQLVYLNASNDPYTNNDGPTMLGENQTTVTNIIGSANYDIGHVFSTGGGGIARLGSVCVAGNKAQGVTGLPNPVGDAFDIDFVAHEIGHQFGGSHTFNSNADGNCTNGTRSSTAAYEPGSGSTIMAYANICAPSNIQSASDAYFHAKSLEQIIAHITGTGNCAAQTATNNTPPTVSAGTRRIIPKGTPFELTGSGSDADGDAITYCWEQYDLGPGGAPNSPSGSAPIFRSFMPTTSPSRTFPRLSNLLANTQAMGEILPSYGRQLHFRLTVRDNRVNGGGTSYDTVSVPVVNTAGPFLVTQPNASGLVWRATVPQQVSWDVANTTAAPINAANVDILLSTDGGQTYPHTLLAGTPNDGSEAVTVPATVASSTQCRIKVKASGNVFFDISNSNFTLQTPTAPSFYLTSGCANTAPTFCPGSSSTCSVSVGQLLGFTGQVTLSATGLPTGMTASFAANPVAAGATSSVTLTSSATTPSGTYTVNVIGTSGSQTETQSISVTIRNAANVAPTPTSPAVNSMRALPMPNFQWTPITVASSYDLQVATDAAFTNLVINETGLVNNIYTATSALTQNTQYYWRVRGIADCGTGPWSTSGVFAVGRQFCIPTVFNATDVPQSIPSTGSSLVLSSISVTQGTNPATQLVAGDVISAIRVRNVAISHPNTGELIVSLSGPTGRRITLTSVPCYGAANLNASFDDAAAALTCPANTGAAYQPANPLSGYLGTNPFGTWTLLVSDVAAGNGGDLTGWGLEICTTRDALLTSKKESQQLQGVSVYPNPSNGDFYLNVDNGLSGQLSVSVTDALGRVVLTKELRKTAGQLNERLDMSKLSRGMYQLHLALPGGGTAVEKLMKL</sequence>
<evidence type="ECO:0000313" key="5">
    <source>
        <dbReference type="EMBL" id="RAK65739.1"/>
    </source>
</evidence>
<gene>
    <name evidence="5" type="ORF">DLM85_13530</name>
</gene>
<dbReference type="InterPro" id="IPR002884">
    <property type="entry name" value="P_dom"/>
</dbReference>
<proteinExistence type="predicted"/>
<evidence type="ECO:0000259" key="4">
    <source>
        <dbReference type="PROSITE" id="PS51829"/>
    </source>
</evidence>
<evidence type="ECO:0000256" key="3">
    <source>
        <dbReference type="SAM" id="MobiDB-lite"/>
    </source>
</evidence>
<feature type="region of interest" description="Disordered" evidence="3">
    <location>
        <begin position="440"/>
        <end position="467"/>
    </location>
</feature>
<dbReference type="Pfam" id="PF13583">
    <property type="entry name" value="Reprolysin_4"/>
    <property type="match status" value="1"/>
</dbReference>
<dbReference type="Pfam" id="PF18962">
    <property type="entry name" value="Por_Secre_tail"/>
    <property type="match status" value="1"/>
</dbReference>
<dbReference type="SUPFAM" id="SSF55486">
    <property type="entry name" value="Metalloproteases ('zincins'), catalytic domain"/>
    <property type="match status" value="1"/>
</dbReference>
<keyword evidence="6" id="KW-1185">Reference proteome</keyword>
<evidence type="ECO:0000256" key="2">
    <source>
        <dbReference type="ARBA" id="ARBA00022801"/>
    </source>
</evidence>
<dbReference type="Gene3D" id="2.60.120.260">
    <property type="entry name" value="Galactose-binding domain-like"/>
    <property type="match status" value="1"/>
</dbReference>
<keyword evidence="1" id="KW-0645">Protease</keyword>
<evidence type="ECO:0000313" key="6">
    <source>
        <dbReference type="Proteomes" id="UP000248553"/>
    </source>
</evidence>
<dbReference type="InterPro" id="IPR013783">
    <property type="entry name" value="Ig-like_fold"/>
</dbReference>
<dbReference type="GO" id="GO:0006508">
    <property type="term" value="P:proteolysis"/>
    <property type="evidence" value="ECO:0007669"/>
    <property type="project" value="UniProtKB-KW"/>
</dbReference>
<dbReference type="EMBL" id="QHKM01000004">
    <property type="protein sequence ID" value="RAK65739.1"/>
    <property type="molecule type" value="Genomic_DNA"/>
</dbReference>
<dbReference type="GO" id="GO:0008237">
    <property type="term" value="F:metallopeptidase activity"/>
    <property type="evidence" value="ECO:0007669"/>
    <property type="project" value="InterPro"/>
</dbReference>
<keyword evidence="2" id="KW-0378">Hydrolase</keyword>
<dbReference type="SUPFAM" id="SSF49785">
    <property type="entry name" value="Galactose-binding domain-like"/>
    <property type="match status" value="1"/>
</dbReference>
<dbReference type="InterPro" id="IPR024079">
    <property type="entry name" value="MetalloPept_cat_dom_sf"/>
</dbReference>
<protein>
    <submittedName>
        <fullName evidence="5">Propanediol utilization protein</fullName>
    </submittedName>
</protein>
<accession>A0A328BGQ8</accession>
<dbReference type="OrthoDB" id="9792152at2"/>
<evidence type="ECO:0000256" key="1">
    <source>
        <dbReference type="ARBA" id="ARBA00022670"/>
    </source>
</evidence>
<comment type="caution">
    <text evidence="5">The sequence shown here is derived from an EMBL/GenBank/DDBJ whole genome shotgun (WGS) entry which is preliminary data.</text>
</comment>
<dbReference type="Pfam" id="PF01483">
    <property type="entry name" value="P_proprotein"/>
    <property type="match status" value="1"/>
</dbReference>
<feature type="domain" description="P/Homo B" evidence="4">
    <location>
        <begin position="869"/>
        <end position="1029"/>
    </location>
</feature>
<dbReference type="Gene3D" id="3.40.390.10">
    <property type="entry name" value="Collagenase (Catalytic Domain)"/>
    <property type="match status" value="1"/>
</dbReference>
<dbReference type="InterPro" id="IPR008979">
    <property type="entry name" value="Galactose-bd-like_sf"/>
</dbReference>
<dbReference type="NCBIfam" id="TIGR04183">
    <property type="entry name" value="Por_Secre_tail"/>
    <property type="match status" value="1"/>
</dbReference>
<dbReference type="GO" id="GO:0004252">
    <property type="term" value="F:serine-type endopeptidase activity"/>
    <property type="evidence" value="ECO:0007669"/>
    <property type="project" value="InterPro"/>
</dbReference>
<dbReference type="Gene3D" id="2.60.40.10">
    <property type="entry name" value="Immunoglobulins"/>
    <property type="match status" value="2"/>
</dbReference>
<dbReference type="Proteomes" id="UP000248553">
    <property type="component" value="Unassembled WGS sequence"/>
</dbReference>
<dbReference type="AlphaFoldDB" id="A0A328BGQ8"/>
<reference evidence="6" key="1">
    <citation type="submission" date="2018-05" db="EMBL/GenBank/DDBJ databases">
        <authorList>
            <person name="Nie L."/>
        </authorList>
    </citation>
    <scope>NUCLEOTIDE SEQUENCE [LARGE SCALE GENOMIC DNA]</scope>
    <source>
        <strain evidence="6">NL</strain>
    </source>
</reference>
<organism evidence="5 6">
    <name type="scientific">Hymenobacter edaphi</name>
    <dbReference type="NCBI Taxonomy" id="2211146"/>
    <lineage>
        <taxon>Bacteria</taxon>
        <taxon>Pseudomonadati</taxon>
        <taxon>Bacteroidota</taxon>
        <taxon>Cytophagia</taxon>
        <taxon>Cytophagales</taxon>
        <taxon>Hymenobacteraceae</taxon>
        <taxon>Hymenobacter</taxon>
    </lineage>
</organism>
<name>A0A328BGQ8_9BACT</name>
<dbReference type="RefSeq" id="WP_111478649.1">
    <property type="nucleotide sequence ID" value="NZ_QHKM01000004.1"/>
</dbReference>
<dbReference type="InterPro" id="IPR026444">
    <property type="entry name" value="Secre_tail"/>
</dbReference>
<dbReference type="PROSITE" id="PS51829">
    <property type="entry name" value="P_HOMO_B"/>
    <property type="match status" value="1"/>
</dbReference>